<evidence type="ECO:0000256" key="3">
    <source>
        <dbReference type="ARBA" id="ARBA00023125"/>
    </source>
</evidence>
<evidence type="ECO:0000256" key="4">
    <source>
        <dbReference type="ARBA" id="ARBA00023163"/>
    </source>
</evidence>
<sequence>MLFRVLGPLEVATADGRSVDPGSPKLRALLTLLLADHGRVVPLDRINETLWASEPPATATGTLQSYVSQLRRLLEPDRAPRSAPTRLLTRPPGYLLAVGDDELDVLRFEAMLGEGQRLLDAGRARDADDVLIAALGLWRGEPYADLGDGASAVQADRARLAELRAVGLERHIEAMLADGRPESAVPELERLVAVHPMRERLWGSLMLALYRTGRQADALRAFATCRDLLRDELGIDPGPELRRLERAVLTQDAGVDGPRAPQPLPAPVAAPAADPPRRSGFVGRRAELAALEARLAAAASGTGSVVLVGGEAGIGKTRLAEEVVAAAEQRGARVAWSRCADEAAAPALWPWTQVLRALGSAAGTAAAEGPGDSDSRRAELFERIAAALLAAAAERPLLVVLDDLHGADPLSLHLLRFLVGRIAAAPVLVLATLRDTADERTDALVHTLADLARERAVTRLALGGLPAAEVGELLVDRGLADPALAGDLRRRTEGNPFFLVELIELLRSERRLDARPGAADIPASVRDVLERRMGRLPADTRALLTMAAVIGREFPLDVLEAASEVDAEQIATLLEPAVLTGVVVEEGDGWVWRFGHELVRETIVAGLTRLQRARLHRRIAQALEGLPVAGNLDALAHHSYLAGPFAGPGTALRHALAAADAARDRLAHATAAEHVARAVELADGDPRELLVVLGRDRRAAGDLVGAQAALSSAIELALAVGDTDGAAEAAGVFGGVALWNWRAYGTSDAAVIARLDELLAVTTVPLRRAELLGTLACEVSYTDRRAEGTEAAREAARIARDLGDAPLLGRALNNFYLAAWVPGAERERRAALDESLALVGAGLPAHTEAVARLHRGALAMRFAELELSRSDLDRASRLATELGFAELRAQVSYQEAGHATLRGDWDAAERHADEADALQRRTSLWGARWCRIVQRMTVRRGQGRLAEVVSELVDDTVDEFATLRPVALLALVEVGAAEEARRLLERTEVSVPADWSTDFLLCAWGEVAAALGAPDPARLYRDLLPQAAELVVAGTANATWGSVHGVLGRLATRLGDLPAARAHLAEAVRVDSALGAGTWAGRARDELARIGS</sequence>
<dbReference type="SMART" id="SM01043">
    <property type="entry name" value="BTAD"/>
    <property type="match status" value="1"/>
</dbReference>
<accession>A0A6M6JFT1</accession>
<dbReference type="KEGG" id="pbro:HOP40_09295"/>
<proteinExistence type="inferred from homology"/>
<dbReference type="AlphaFoldDB" id="A0A6M6JFT1"/>
<evidence type="ECO:0000256" key="5">
    <source>
        <dbReference type="PROSITE-ProRule" id="PRU01091"/>
    </source>
</evidence>
<reference evidence="8 9" key="1">
    <citation type="submission" date="2020-05" db="EMBL/GenBank/DDBJ databases">
        <authorList>
            <person name="Mo P."/>
        </authorList>
    </citation>
    <scope>NUCLEOTIDE SEQUENCE [LARGE SCALE GENOMIC DNA]</scope>
    <source>
        <strain evidence="8 9">Gen01</strain>
    </source>
</reference>
<gene>
    <name evidence="8" type="ORF">HOP40_09295</name>
</gene>
<dbReference type="SUPFAM" id="SSF52540">
    <property type="entry name" value="P-loop containing nucleoside triphosphate hydrolases"/>
    <property type="match status" value="1"/>
</dbReference>
<dbReference type="SUPFAM" id="SSF48452">
    <property type="entry name" value="TPR-like"/>
    <property type="match status" value="1"/>
</dbReference>
<evidence type="ECO:0000259" key="7">
    <source>
        <dbReference type="PROSITE" id="PS51755"/>
    </source>
</evidence>
<keyword evidence="3 5" id="KW-0238">DNA-binding</keyword>
<dbReference type="SMART" id="SM00862">
    <property type="entry name" value="Trans_reg_C"/>
    <property type="match status" value="1"/>
</dbReference>
<dbReference type="InterPro" id="IPR036388">
    <property type="entry name" value="WH-like_DNA-bd_sf"/>
</dbReference>
<dbReference type="InterPro" id="IPR016032">
    <property type="entry name" value="Sig_transdc_resp-reg_C-effctor"/>
</dbReference>
<dbReference type="RefSeq" id="WP_172156707.1">
    <property type="nucleotide sequence ID" value="NZ_CP053564.1"/>
</dbReference>
<dbReference type="InterPro" id="IPR001867">
    <property type="entry name" value="OmpR/PhoB-type_DNA-bd"/>
</dbReference>
<feature type="region of interest" description="Disordered" evidence="6">
    <location>
        <begin position="254"/>
        <end position="277"/>
    </location>
</feature>
<feature type="domain" description="OmpR/PhoB-type" evidence="7">
    <location>
        <begin position="1"/>
        <end position="98"/>
    </location>
</feature>
<dbReference type="Gene3D" id="1.10.10.10">
    <property type="entry name" value="Winged helix-like DNA-binding domain superfamily/Winged helix DNA-binding domain"/>
    <property type="match status" value="1"/>
</dbReference>
<keyword evidence="2" id="KW-0805">Transcription regulation</keyword>
<evidence type="ECO:0000256" key="2">
    <source>
        <dbReference type="ARBA" id="ARBA00023015"/>
    </source>
</evidence>
<organism evidence="8 9">
    <name type="scientific">Pseudonocardia broussonetiae</name>
    <dbReference type="NCBI Taxonomy" id="2736640"/>
    <lineage>
        <taxon>Bacteria</taxon>
        <taxon>Bacillati</taxon>
        <taxon>Actinomycetota</taxon>
        <taxon>Actinomycetes</taxon>
        <taxon>Pseudonocardiales</taxon>
        <taxon>Pseudonocardiaceae</taxon>
        <taxon>Pseudonocardia</taxon>
    </lineage>
</organism>
<dbReference type="InterPro" id="IPR005158">
    <property type="entry name" value="BTAD"/>
</dbReference>
<dbReference type="InterPro" id="IPR027417">
    <property type="entry name" value="P-loop_NTPase"/>
</dbReference>
<dbReference type="EMBL" id="CP053564">
    <property type="protein sequence ID" value="QJY45973.1"/>
    <property type="molecule type" value="Genomic_DNA"/>
</dbReference>
<dbReference type="Pfam" id="PF03704">
    <property type="entry name" value="BTAD"/>
    <property type="match status" value="1"/>
</dbReference>
<name>A0A6M6JFT1_9PSEU</name>
<keyword evidence="4" id="KW-0804">Transcription</keyword>
<dbReference type="SUPFAM" id="SSF46894">
    <property type="entry name" value="C-terminal effector domain of the bipartite response regulators"/>
    <property type="match status" value="1"/>
</dbReference>
<comment type="similarity">
    <text evidence="1">Belongs to the AfsR/DnrI/RedD regulatory family.</text>
</comment>
<evidence type="ECO:0000313" key="8">
    <source>
        <dbReference type="EMBL" id="QJY45973.1"/>
    </source>
</evidence>
<dbReference type="PROSITE" id="PS51755">
    <property type="entry name" value="OMPR_PHOB"/>
    <property type="match status" value="1"/>
</dbReference>
<evidence type="ECO:0000256" key="1">
    <source>
        <dbReference type="ARBA" id="ARBA00005820"/>
    </source>
</evidence>
<dbReference type="InterPro" id="IPR041664">
    <property type="entry name" value="AAA_16"/>
</dbReference>
<dbReference type="GO" id="GO:0000160">
    <property type="term" value="P:phosphorelay signal transduction system"/>
    <property type="evidence" value="ECO:0007669"/>
    <property type="project" value="InterPro"/>
</dbReference>
<dbReference type="Pfam" id="PF13191">
    <property type="entry name" value="AAA_16"/>
    <property type="match status" value="1"/>
</dbReference>
<keyword evidence="9" id="KW-1185">Reference proteome</keyword>
<dbReference type="Gene3D" id="1.25.40.10">
    <property type="entry name" value="Tetratricopeptide repeat domain"/>
    <property type="match status" value="2"/>
</dbReference>
<dbReference type="InterPro" id="IPR011990">
    <property type="entry name" value="TPR-like_helical_dom_sf"/>
</dbReference>
<dbReference type="CDD" id="cd15831">
    <property type="entry name" value="BTAD"/>
    <property type="match status" value="1"/>
</dbReference>
<feature type="DNA-binding region" description="OmpR/PhoB-type" evidence="5">
    <location>
        <begin position="1"/>
        <end position="98"/>
    </location>
</feature>
<evidence type="ECO:0000313" key="9">
    <source>
        <dbReference type="Proteomes" id="UP000505377"/>
    </source>
</evidence>
<dbReference type="PANTHER" id="PTHR35807">
    <property type="entry name" value="TRANSCRIPTIONAL REGULATOR REDD-RELATED"/>
    <property type="match status" value="1"/>
</dbReference>
<dbReference type="PANTHER" id="PTHR35807:SF1">
    <property type="entry name" value="TRANSCRIPTIONAL REGULATOR REDD"/>
    <property type="match status" value="1"/>
</dbReference>
<dbReference type="FunFam" id="1.25.40.10:FF:000222">
    <property type="entry name" value="SARP family transcriptional regulator"/>
    <property type="match status" value="1"/>
</dbReference>
<dbReference type="GO" id="GO:0003677">
    <property type="term" value="F:DNA binding"/>
    <property type="evidence" value="ECO:0007669"/>
    <property type="project" value="UniProtKB-UniRule"/>
</dbReference>
<dbReference type="Pfam" id="PF00486">
    <property type="entry name" value="Trans_reg_C"/>
    <property type="match status" value="1"/>
</dbReference>
<protein>
    <submittedName>
        <fullName evidence="8">AAA family ATPase</fullName>
    </submittedName>
</protein>
<dbReference type="GO" id="GO:0006355">
    <property type="term" value="P:regulation of DNA-templated transcription"/>
    <property type="evidence" value="ECO:0007669"/>
    <property type="project" value="InterPro"/>
</dbReference>
<dbReference type="Proteomes" id="UP000505377">
    <property type="component" value="Chromosome"/>
</dbReference>
<evidence type="ECO:0000256" key="6">
    <source>
        <dbReference type="SAM" id="MobiDB-lite"/>
    </source>
</evidence>
<dbReference type="Gene3D" id="3.40.50.300">
    <property type="entry name" value="P-loop containing nucleotide triphosphate hydrolases"/>
    <property type="match status" value="1"/>
</dbReference>
<dbReference type="InterPro" id="IPR051677">
    <property type="entry name" value="AfsR-DnrI-RedD_regulator"/>
</dbReference>